<accession>X0THS2</accession>
<protein>
    <submittedName>
        <fullName evidence="1">Uncharacterized protein</fullName>
    </submittedName>
</protein>
<name>X0THS2_9ZZZZ</name>
<reference evidence="1" key="1">
    <citation type="journal article" date="2014" name="Front. Microbiol.">
        <title>High frequency of phylogenetically diverse reductive dehalogenase-homologous genes in deep subseafloor sedimentary metagenomes.</title>
        <authorList>
            <person name="Kawai M."/>
            <person name="Futagami T."/>
            <person name="Toyoda A."/>
            <person name="Takaki Y."/>
            <person name="Nishi S."/>
            <person name="Hori S."/>
            <person name="Arai W."/>
            <person name="Tsubouchi T."/>
            <person name="Morono Y."/>
            <person name="Uchiyama I."/>
            <person name="Ito T."/>
            <person name="Fujiyama A."/>
            <person name="Inagaki F."/>
            <person name="Takami H."/>
        </authorList>
    </citation>
    <scope>NUCLEOTIDE SEQUENCE</scope>
    <source>
        <strain evidence="1">Expedition CK06-06</strain>
    </source>
</reference>
<organism evidence="1">
    <name type="scientific">marine sediment metagenome</name>
    <dbReference type="NCBI Taxonomy" id="412755"/>
    <lineage>
        <taxon>unclassified sequences</taxon>
        <taxon>metagenomes</taxon>
        <taxon>ecological metagenomes</taxon>
    </lineage>
</organism>
<dbReference type="EMBL" id="BARS01016378">
    <property type="protein sequence ID" value="GAF86831.1"/>
    <property type="molecule type" value="Genomic_DNA"/>
</dbReference>
<sequence length="51" mass="5862">MNYIVTDYVNYGMVHYVKWENPFVAIGKEFIVEIQKSVAKTQQSNNPAPAK</sequence>
<dbReference type="AlphaFoldDB" id="X0THS2"/>
<proteinExistence type="predicted"/>
<gene>
    <name evidence="1" type="ORF">S01H1_26961</name>
</gene>
<evidence type="ECO:0000313" key="1">
    <source>
        <dbReference type="EMBL" id="GAF86831.1"/>
    </source>
</evidence>
<comment type="caution">
    <text evidence="1">The sequence shown here is derived from an EMBL/GenBank/DDBJ whole genome shotgun (WGS) entry which is preliminary data.</text>
</comment>